<protein>
    <recommendedName>
        <fullName evidence="2">Thioredoxin-like fold domain-containing protein</fullName>
    </recommendedName>
</protein>
<name>X0WRS7_9ZZZZ</name>
<proteinExistence type="predicted"/>
<dbReference type="EMBL" id="BARS01044177">
    <property type="protein sequence ID" value="GAG33370.1"/>
    <property type="molecule type" value="Genomic_DNA"/>
</dbReference>
<sequence length="88" mass="9682">VEAVVNELESRRKRVAAFPLGTHWEAYDDLVNQYSVKSFPCVIVLGRSGQAAKIDGRITERKLLRAYAQASKPRSSCGVRCDPSACGK</sequence>
<organism evidence="1">
    <name type="scientific">marine sediment metagenome</name>
    <dbReference type="NCBI Taxonomy" id="412755"/>
    <lineage>
        <taxon>unclassified sequences</taxon>
        <taxon>metagenomes</taxon>
        <taxon>ecological metagenomes</taxon>
    </lineage>
</organism>
<evidence type="ECO:0008006" key="2">
    <source>
        <dbReference type="Google" id="ProtNLM"/>
    </source>
</evidence>
<feature type="non-terminal residue" evidence="1">
    <location>
        <position position="1"/>
    </location>
</feature>
<evidence type="ECO:0000313" key="1">
    <source>
        <dbReference type="EMBL" id="GAG33370.1"/>
    </source>
</evidence>
<reference evidence="1" key="1">
    <citation type="journal article" date="2014" name="Front. Microbiol.">
        <title>High frequency of phylogenetically diverse reductive dehalogenase-homologous genes in deep subseafloor sedimentary metagenomes.</title>
        <authorList>
            <person name="Kawai M."/>
            <person name="Futagami T."/>
            <person name="Toyoda A."/>
            <person name="Takaki Y."/>
            <person name="Nishi S."/>
            <person name="Hori S."/>
            <person name="Arai W."/>
            <person name="Tsubouchi T."/>
            <person name="Morono Y."/>
            <person name="Uchiyama I."/>
            <person name="Ito T."/>
            <person name="Fujiyama A."/>
            <person name="Inagaki F."/>
            <person name="Takami H."/>
        </authorList>
    </citation>
    <scope>NUCLEOTIDE SEQUENCE</scope>
    <source>
        <strain evidence="1">Expedition CK06-06</strain>
    </source>
</reference>
<gene>
    <name evidence="1" type="ORF">S01H1_66786</name>
</gene>
<dbReference type="AlphaFoldDB" id="X0WRS7"/>
<accession>X0WRS7</accession>
<comment type="caution">
    <text evidence="1">The sequence shown here is derived from an EMBL/GenBank/DDBJ whole genome shotgun (WGS) entry which is preliminary data.</text>
</comment>